<accession>R0LYI7</accession>
<dbReference type="AlphaFoldDB" id="R0LYI7"/>
<gene>
    <name evidence="1" type="ORF">Anapl_01292</name>
</gene>
<dbReference type="EMBL" id="KB742685">
    <property type="protein sequence ID" value="EOB05528.1"/>
    <property type="molecule type" value="Genomic_DNA"/>
</dbReference>
<evidence type="ECO:0000313" key="2">
    <source>
        <dbReference type="Proteomes" id="UP000296049"/>
    </source>
</evidence>
<reference evidence="2" key="1">
    <citation type="journal article" date="2013" name="Nat. Genet.">
        <title>The duck genome and transcriptome provide insight into an avian influenza virus reservoir species.</title>
        <authorList>
            <person name="Huang Y."/>
            <person name="Li Y."/>
            <person name="Burt D.W."/>
            <person name="Chen H."/>
            <person name="Zhang Y."/>
            <person name="Qian W."/>
            <person name="Kim H."/>
            <person name="Gan S."/>
            <person name="Zhao Y."/>
            <person name="Li J."/>
            <person name="Yi K."/>
            <person name="Feng H."/>
            <person name="Zhu P."/>
            <person name="Li B."/>
            <person name="Liu Q."/>
            <person name="Fairley S."/>
            <person name="Magor K.E."/>
            <person name="Du Z."/>
            <person name="Hu X."/>
            <person name="Goodman L."/>
            <person name="Tafer H."/>
            <person name="Vignal A."/>
            <person name="Lee T."/>
            <person name="Kim K.W."/>
            <person name="Sheng Z."/>
            <person name="An Y."/>
            <person name="Searle S."/>
            <person name="Herrero J."/>
            <person name="Groenen M.A."/>
            <person name="Crooijmans R.P."/>
            <person name="Faraut T."/>
            <person name="Cai Q."/>
            <person name="Webster R.G."/>
            <person name="Aldridge J.R."/>
            <person name="Warren W.C."/>
            <person name="Bartschat S."/>
            <person name="Kehr S."/>
            <person name="Marz M."/>
            <person name="Stadler P.F."/>
            <person name="Smith J."/>
            <person name="Kraus R.H."/>
            <person name="Zhao Y."/>
            <person name="Ren L."/>
            <person name="Fei J."/>
            <person name="Morisson M."/>
            <person name="Kaiser P."/>
            <person name="Griffin D.K."/>
            <person name="Rao M."/>
            <person name="Pitel F."/>
            <person name="Wang J."/>
            <person name="Li N."/>
        </authorList>
    </citation>
    <scope>NUCLEOTIDE SEQUENCE [LARGE SCALE GENOMIC DNA]</scope>
</reference>
<proteinExistence type="predicted"/>
<keyword evidence="2" id="KW-1185">Reference proteome</keyword>
<protein>
    <submittedName>
        <fullName evidence="1">Uncharacterized protein</fullName>
    </submittedName>
</protein>
<dbReference type="Proteomes" id="UP000296049">
    <property type="component" value="Unassembled WGS sequence"/>
</dbReference>
<sequence length="123" mass="13296">MEVCICEDSGTASSVRTHISPQLISFPTSCIIGSASAQKLGRIGSESIILRHLCTASTCPLEKWLRTEQGKRACKQGLVPPTLLRLCRDSPIAGSEGSSNCLGESDIDSVFEMGSTLWWLRII</sequence>
<organism evidence="1 2">
    <name type="scientific">Anas platyrhynchos</name>
    <name type="common">Mallard</name>
    <name type="synonym">Anas boschas</name>
    <dbReference type="NCBI Taxonomy" id="8839"/>
    <lineage>
        <taxon>Eukaryota</taxon>
        <taxon>Metazoa</taxon>
        <taxon>Chordata</taxon>
        <taxon>Craniata</taxon>
        <taxon>Vertebrata</taxon>
        <taxon>Euteleostomi</taxon>
        <taxon>Archelosauria</taxon>
        <taxon>Archosauria</taxon>
        <taxon>Dinosauria</taxon>
        <taxon>Saurischia</taxon>
        <taxon>Theropoda</taxon>
        <taxon>Coelurosauria</taxon>
        <taxon>Aves</taxon>
        <taxon>Neognathae</taxon>
        <taxon>Galloanserae</taxon>
        <taxon>Anseriformes</taxon>
        <taxon>Anatidae</taxon>
        <taxon>Anatinae</taxon>
        <taxon>Anas</taxon>
    </lineage>
</organism>
<name>R0LYI7_ANAPL</name>
<evidence type="ECO:0000313" key="1">
    <source>
        <dbReference type="EMBL" id="EOB05528.1"/>
    </source>
</evidence>